<evidence type="ECO:0000313" key="2">
    <source>
        <dbReference type="Proteomes" id="UP000054538"/>
    </source>
</evidence>
<dbReference type="EMBL" id="KN831059">
    <property type="protein sequence ID" value="KIK72241.1"/>
    <property type="molecule type" value="Genomic_DNA"/>
</dbReference>
<dbReference type="InParanoid" id="A0A0D0CNF5"/>
<proteinExistence type="predicted"/>
<dbReference type="AlphaFoldDB" id="A0A0D0CNF5"/>
<gene>
    <name evidence="1" type="ORF">PAXRUDRAFT_22219</name>
</gene>
<sequence>MDVYKIQLASAHSMKSIELAMLSESPSKASSQRGFSTWLAQGLQIQQSQIQVRLEASLAGPRSTELQMLALARKRDWLGMEI</sequence>
<name>A0A0D0CNF5_9AGAM</name>
<evidence type="ECO:0000313" key="1">
    <source>
        <dbReference type="EMBL" id="KIK72241.1"/>
    </source>
</evidence>
<reference evidence="1 2" key="1">
    <citation type="submission" date="2014-04" db="EMBL/GenBank/DDBJ databases">
        <authorList>
            <consortium name="DOE Joint Genome Institute"/>
            <person name="Kuo A."/>
            <person name="Kohler A."/>
            <person name="Jargeat P."/>
            <person name="Nagy L.G."/>
            <person name="Floudas D."/>
            <person name="Copeland A."/>
            <person name="Barry K.W."/>
            <person name="Cichocki N."/>
            <person name="Veneault-Fourrey C."/>
            <person name="LaButti K."/>
            <person name="Lindquist E.A."/>
            <person name="Lipzen A."/>
            <person name="Lundell T."/>
            <person name="Morin E."/>
            <person name="Murat C."/>
            <person name="Sun H."/>
            <person name="Tunlid A."/>
            <person name="Henrissat B."/>
            <person name="Grigoriev I.V."/>
            <person name="Hibbett D.S."/>
            <person name="Martin F."/>
            <person name="Nordberg H.P."/>
            <person name="Cantor M.N."/>
            <person name="Hua S.X."/>
        </authorList>
    </citation>
    <scope>NUCLEOTIDE SEQUENCE [LARGE SCALE GENOMIC DNA]</scope>
    <source>
        <strain evidence="1 2">Ve08.2h10</strain>
    </source>
</reference>
<protein>
    <submittedName>
        <fullName evidence="1">Uncharacterized protein</fullName>
    </submittedName>
</protein>
<dbReference type="Proteomes" id="UP000054538">
    <property type="component" value="Unassembled WGS sequence"/>
</dbReference>
<organism evidence="1 2">
    <name type="scientific">Paxillus rubicundulus Ve08.2h10</name>
    <dbReference type="NCBI Taxonomy" id="930991"/>
    <lineage>
        <taxon>Eukaryota</taxon>
        <taxon>Fungi</taxon>
        <taxon>Dikarya</taxon>
        <taxon>Basidiomycota</taxon>
        <taxon>Agaricomycotina</taxon>
        <taxon>Agaricomycetes</taxon>
        <taxon>Agaricomycetidae</taxon>
        <taxon>Boletales</taxon>
        <taxon>Paxilineae</taxon>
        <taxon>Paxillaceae</taxon>
        <taxon>Paxillus</taxon>
    </lineage>
</organism>
<dbReference type="HOGENOM" id="CLU_141767_0_0_1"/>
<reference evidence="2" key="2">
    <citation type="submission" date="2015-01" db="EMBL/GenBank/DDBJ databases">
        <title>Evolutionary Origins and Diversification of the Mycorrhizal Mutualists.</title>
        <authorList>
            <consortium name="DOE Joint Genome Institute"/>
            <consortium name="Mycorrhizal Genomics Consortium"/>
            <person name="Kohler A."/>
            <person name="Kuo A."/>
            <person name="Nagy L.G."/>
            <person name="Floudas D."/>
            <person name="Copeland A."/>
            <person name="Barry K.W."/>
            <person name="Cichocki N."/>
            <person name="Veneault-Fourrey C."/>
            <person name="LaButti K."/>
            <person name="Lindquist E.A."/>
            <person name="Lipzen A."/>
            <person name="Lundell T."/>
            <person name="Morin E."/>
            <person name="Murat C."/>
            <person name="Riley R."/>
            <person name="Ohm R."/>
            <person name="Sun H."/>
            <person name="Tunlid A."/>
            <person name="Henrissat B."/>
            <person name="Grigoriev I.V."/>
            <person name="Hibbett D.S."/>
            <person name="Martin F."/>
        </authorList>
    </citation>
    <scope>NUCLEOTIDE SEQUENCE [LARGE SCALE GENOMIC DNA]</scope>
    <source>
        <strain evidence="2">Ve08.2h10</strain>
    </source>
</reference>
<accession>A0A0D0CNF5</accession>
<keyword evidence="2" id="KW-1185">Reference proteome</keyword>